<evidence type="ECO:0008006" key="4">
    <source>
        <dbReference type="Google" id="ProtNLM"/>
    </source>
</evidence>
<dbReference type="AlphaFoldDB" id="A0A0E3ZKF6"/>
<organism evidence="2 3">
    <name type="scientific">Polynucleobacter duraquae</name>
    <dbReference type="NCBI Taxonomy" id="1835254"/>
    <lineage>
        <taxon>Bacteria</taxon>
        <taxon>Pseudomonadati</taxon>
        <taxon>Pseudomonadota</taxon>
        <taxon>Betaproteobacteria</taxon>
        <taxon>Burkholderiales</taxon>
        <taxon>Burkholderiaceae</taxon>
        <taxon>Polynucleobacter</taxon>
    </lineage>
</organism>
<proteinExistence type="predicted"/>
<name>A0A0E3ZKF6_9BURK</name>
<accession>A0A0E3ZKF6</accession>
<dbReference type="HOGENOM" id="CLU_2094596_0_0_4"/>
<feature type="chain" id="PRO_5002417140" description="Integral membrane protein" evidence="1">
    <location>
        <begin position="26"/>
        <end position="116"/>
    </location>
</feature>
<keyword evidence="3" id="KW-1185">Reference proteome</keyword>
<keyword evidence="1" id="KW-0732">Signal</keyword>
<dbReference type="EMBL" id="CP007501">
    <property type="protein sequence ID" value="AKD24816.1"/>
    <property type="molecule type" value="Genomic_DNA"/>
</dbReference>
<dbReference type="RefSeq" id="WP_046329712.1">
    <property type="nucleotide sequence ID" value="NZ_CP007501.1"/>
</dbReference>
<feature type="signal peptide" evidence="1">
    <location>
        <begin position="1"/>
        <end position="25"/>
    </location>
</feature>
<reference evidence="2 3" key="1">
    <citation type="submission" date="2014-03" db="EMBL/GenBank/DDBJ databases">
        <title>Genome of Polynucleobacter strain MWH-MoK4.</title>
        <authorList>
            <person name="Hahn M.W."/>
        </authorList>
    </citation>
    <scope>NUCLEOTIDE SEQUENCE [LARGE SCALE GENOMIC DNA]</scope>
    <source>
        <strain evidence="2 3">MWH-MoK4</strain>
    </source>
</reference>
<evidence type="ECO:0000313" key="2">
    <source>
        <dbReference type="EMBL" id="AKD24816.1"/>
    </source>
</evidence>
<dbReference type="OrthoDB" id="9861335at2"/>
<sequence length="116" mass="12755">MNLLRPTFKILLAGCFLLGNPIAQGAIIGQMPAHGDILYITAQPCTSETGRIEPNWFFSYSVSATGSVSRSCYVRYNDQIWIRGPFGAETTYPMSYFSKPANAAENKPDSAPEVKQ</sequence>
<dbReference type="PATRIC" id="fig|576611.7.peg.488"/>
<protein>
    <recommendedName>
        <fullName evidence="4">Integral membrane protein</fullName>
    </recommendedName>
</protein>
<evidence type="ECO:0000313" key="3">
    <source>
        <dbReference type="Proteomes" id="UP000061135"/>
    </source>
</evidence>
<dbReference type="KEGG" id="pdq:CL55_00004830"/>
<evidence type="ECO:0000256" key="1">
    <source>
        <dbReference type="SAM" id="SignalP"/>
    </source>
</evidence>
<dbReference type="Proteomes" id="UP000061135">
    <property type="component" value="Chromosome"/>
</dbReference>
<gene>
    <name evidence="2" type="ORF">CL55_00004830</name>
</gene>